<dbReference type="EMBL" id="JAKEKT020000016">
    <property type="protein sequence ID" value="KAL1646393.1"/>
    <property type="molecule type" value="Genomic_DNA"/>
</dbReference>
<proteinExistence type="inferred from homology"/>
<evidence type="ECO:0000256" key="2">
    <source>
        <dbReference type="RuleBase" id="RU003452"/>
    </source>
</evidence>
<gene>
    <name evidence="3" type="ORF">SLS58_003353</name>
</gene>
<dbReference type="PRINTS" id="PR01543">
    <property type="entry name" value="ANATRNSFRASE"/>
</dbReference>
<sequence>MASTVLTPDELDRYLDHIRLPRKFRRDKNPARDLAFLTALHVHHISTLPYENLSLHYASDVNVSLDPHEILGKFLSNGRGGYCMEHSIFFNNVLRVLGFQVYLTGARARPRKNGVPFGDYMGWVHVVNIITLADGTKWVSDTGFGGDQMRQPVPLVENHVSQNIGPQQIRLSREHIDNATNTSAEKPATWIYQYRNGADQGWNSFFCFTETEFLHQDFEVLNYYTSRCPQSFQTFTPLVVKFLRRDREGGGSAETGEIYGKLMLVNGDVKENLGGKTRLVRSCKSEPERLEALRDVFGMTLTEEEQAGIRGRVSELVPNQGNYDAGMTIEGSADVG</sequence>
<evidence type="ECO:0000313" key="4">
    <source>
        <dbReference type="Proteomes" id="UP001521184"/>
    </source>
</evidence>
<evidence type="ECO:0008006" key="5">
    <source>
        <dbReference type="Google" id="ProtNLM"/>
    </source>
</evidence>
<name>A0ABR3TWQ6_9PEZI</name>
<keyword evidence="4" id="KW-1185">Reference proteome</keyword>
<dbReference type="InterPro" id="IPR038765">
    <property type="entry name" value="Papain-like_cys_pep_sf"/>
</dbReference>
<dbReference type="SUPFAM" id="SSF54001">
    <property type="entry name" value="Cysteine proteinases"/>
    <property type="match status" value="1"/>
</dbReference>
<keyword evidence="2" id="KW-0012">Acyltransferase</keyword>
<dbReference type="Pfam" id="PF00797">
    <property type="entry name" value="Acetyltransf_2"/>
    <property type="match status" value="1"/>
</dbReference>
<dbReference type="InterPro" id="IPR001447">
    <property type="entry name" value="Arylamine_N-AcTrfase"/>
</dbReference>
<evidence type="ECO:0000313" key="3">
    <source>
        <dbReference type="EMBL" id="KAL1646393.1"/>
    </source>
</evidence>
<dbReference type="Proteomes" id="UP001521184">
    <property type="component" value="Unassembled WGS sequence"/>
</dbReference>
<evidence type="ECO:0000256" key="1">
    <source>
        <dbReference type="ARBA" id="ARBA00006547"/>
    </source>
</evidence>
<comment type="caution">
    <text evidence="3">The sequence shown here is derived from an EMBL/GenBank/DDBJ whole genome shotgun (WGS) entry which is preliminary data.</text>
</comment>
<comment type="similarity">
    <text evidence="1 2">Belongs to the arylamine N-acetyltransferase family.</text>
</comment>
<dbReference type="Gene3D" id="3.30.2140.20">
    <property type="match status" value="1"/>
</dbReference>
<protein>
    <recommendedName>
        <fullName evidence="5">Arylamine N-acetyltransferase</fullName>
    </recommendedName>
</protein>
<reference evidence="3 4" key="1">
    <citation type="journal article" date="2023" name="Plant Dis.">
        <title>First Report of Diplodia intermedia Causing Canker and Dieback Diseases on Apple Trees in Canada.</title>
        <authorList>
            <person name="Ellouze W."/>
            <person name="Ilyukhin E."/>
            <person name="Sulman M."/>
            <person name="Ali S."/>
        </authorList>
    </citation>
    <scope>NUCLEOTIDE SEQUENCE [LARGE SCALE GENOMIC DNA]</scope>
    <source>
        <strain evidence="3 4">M45-28</strain>
    </source>
</reference>
<organism evidence="3 4">
    <name type="scientific">Diplodia intermedia</name>
    <dbReference type="NCBI Taxonomy" id="856260"/>
    <lineage>
        <taxon>Eukaryota</taxon>
        <taxon>Fungi</taxon>
        <taxon>Dikarya</taxon>
        <taxon>Ascomycota</taxon>
        <taxon>Pezizomycotina</taxon>
        <taxon>Dothideomycetes</taxon>
        <taxon>Dothideomycetes incertae sedis</taxon>
        <taxon>Botryosphaeriales</taxon>
        <taxon>Botryosphaeriaceae</taxon>
        <taxon>Diplodia</taxon>
    </lineage>
</organism>
<dbReference type="InterPro" id="IPR053710">
    <property type="entry name" value="Arylamine_NAT_domain_sf"/>
</dbReference>
<keyword evidence="2" id="KW-0808">Transferase</keyword>
<accession>A0ABR3TWQ6</accession>
<dbReference type="PANTHER" id="PTHR11786">
    <property type="entry name" value="N-HYDROXYARYLAMINE O-ACETYLTRANSFERASE"/>
    <property type="match status" value="1"/>
</dbReference>
<dbReference type="PANTHER" id="PTHR11786:SF0">
    <property type="entry name" value="ARYLAMINE N-ACETYLTRANSFERASE 4-RELATED"/>
    <property type="match status" value="1"/>
</dbReference>